<keyword evidence="1" id="KW-1133">Transmembrane helix</keyword>
<keyword evidence="3" id="KW-1185">Reference proteome</keyword>
<keyword evidence="1" id="KW-0472">Membrane</keyword>
<dbReference type="Proteomes" id="UP000027195">
    <property type="component" value="Unassembled WGS sequence"/>
</dbReference>
<reference evidence="3" key="1">
    <citation type="journal article" date="2014" name="Proc. Natl. Acad. Sci. U.S.A.">
        <title>Extensive sampling of basidiomycete genomes demonstrates inadequacy of the white-rot/brown-rot paradigm for wood decay fungi.</title>
        <authorList>
            <person name="Riley R."/>
            <person name="Salamov A.A."/>
            <person name="Brown D.W."/>
            <person name="Nagy L.G."/>
            <person name="Floudas D."/>
            <person name="Held B.W."/>
            <person name="Levasseur A."/>
            <person name="Lombard V."/>
            <person name="Morin E."/>
            <person name="Otillar R."/>
            <person name="Lindquist E.A."/>
            <person name="Sun H."/>
            <person name="LaButti K.M."/>
            <person name="Schmutz J."/>
            <person name="Jabbour D."/>
            <person name="Luo H."/>
            <person name="Baker S.E."/>
            <person name="Pisabarro A.G."/>
            <person name="Walton J.D."/>
            <person name="Blanchette R.A."/>
            <person name="Henrissat B."/>
            <person name="Martin F."/>
            <person name="Cullen D."/>
            <person name="Hibbett D.S."/>
            <person name="Grigoriev I.V."/>
        </authorList>
    </citation>
    <scope>NUCLEOTIDE SEQUENCE [LARGE SCALE GENOMIC DNA]</scope>
    <source>
        <strain evidence="3">FD-172 SS1</strain>
    </source>
</reference>
<name>A0A067MW79_BOTB1</name>
<dbReference type="AlphaFoldDB" id="A0A067MW79"/>
<keyword evidence="1" id="KW-0812">Transmembrane</keyword>
<evidence type="ECO:0000313" key="2">
    <source>
        <dbReference type="EMBL" id="KDQ15801.1"/>
    </source>
</evidence>
<dbReference type="HOGENOM" id="CLU_2637742_0_0_1"/>
<organism evidence="2 3">
    <name type="scientific">Botryobasidium botryosum (strain FD-172 SS1)</name>
    <dbReference type="NCBI Taxonomy" id="930990"/>
    <lineage>
        <taxon>Eukaryota</taxon>
        <taxon>Fungi</taxon>
        <taxon>Dikarya</taxon>
        <taxon>Basidiomycota</taxon>
        <taxon>Agaricomycotina</taxon>
        <taxon>Agaricomycetes</taxon>
        <taxon>Cantharellales</taxon>
        <taxon>Botryobasidiaceae</taxon>
        <taxon>Botryobasidium</taxon>
    </lineage>
</organism>
<dbReference type="EMBL" id="KL198030">
    <property type="protein sequence ID" value="KDQ15801.1"/>
    <property type="molecule type" value="Genomic_DNA"/>
</dbReference>
<sequence length="77" mass="8352">MKVHITTNFAFSANAGILAEYAQLQVFAAVGMAASLIIAISAWILSIEWLRLGRNVSLTAFCVQRIVLHGEARDAGY</sequence>
<dbReference type="InParanoid" id="A0A067MW79"/>
<accession>A0A067MW79</accession>
<gene>
    <name evidence="2" type="ORF">BOTBODRAFT_272974</name>
</gene>
<feature type="transmembrane region" description="Helical" evidence="1">
    <location>
        <begin position="26"/>
        <end position="45"/>
    </location>
</feature>
<proteinExistence type="predicted"/>
<evidence type="ECO:0000313" key="3">
    <source>
        <dbReference type="Proteomes" id="UP000027195"/>
    </source>
</evidence>
<protein>
    <submittedName>
        <fullName evidence="2">Uncharacterized protein</fullName>
    </submittedName>
</protein>
<evidence type="ECO:0000256" key="1">
    <source>
        <dbReference type="SAM" id="Phobius"/>
    </source>
</evidence>